<dbReference type="PANTHER" id="PTHR47962">
    <property type="entry name" value="ATP-DEPENDENT HELICASE LHR-RELATED-RELATED"/>
    <property type="match status" value="1"/>
</dbReference>
<proteinExistence type="predicted"/>
<dbReference type="Proteomes" id="UP000017984">
    <property type="component" value="Chromosome"/>
</dbReference>
<evidence type="ECO:0000256" key="1">
    <source>
        <dbReference type="ARBA" id="ARBA00022741"/>
    </source>
</evidence>
<gene>
    <name evidence="6" type="ORF">M878_19400</name>
</gene>
<evidence type="ECO:0000256" key="2">
    <source>
        <dbReference type="ARBA" id="ARBA00022840"/>
    </source>
</evidence>
<keyword evidence="7" id="KW-1185">Reference proteome</keyword>
<feature type="domain" description="Helicase ATP-binding" evidence="4">
    <location>
        <begin position="101"/>
        <end position="293"/>
    </location>
</feature>
<dbReference type="Pfam" id="PF00270">
    <property type="entry name" value="DEAD"/>
    <property type="match status" value="1"/>
</dbReference>
<dbReference type="EMBL" id="AWQX01000170">
    <property type="protein sequence ID" value="EST29921.1"/>
    <property type="molecule type" value="Genomic_DNA"/>
</dbReference>
<dbReference type="Gene3D" id="3.40.960.10">
    <property type="entry name" value="VSR Endonuclease"/>
    <property type="match status" value="1"/>
</dbReference>
<dbReference type="Pfam" id="PF09369">
    <property type="entry name" value="MZB"/>
    <property type="match status" value="1"/>
</dbReference>
<dbReference type="InterPro" id="IPR001650">
    <property type="entry name" value="Helicase_C-like"/>
</dbReference>
<feature type="region of interest" description="Disordered" evidence="3">
    <location>
        <begin position="556"/>
        <end position="576"/>
    </location>
</feature>
<protein>
    <submittedName>
        <fullName evidence="6">DEAD/DEAH box helicase</fullName>
    </submittedName>
</protein>
<dbReference type="InterPro" id="IPR027417">
    <property type="entry name" value="P-loop_NTPase"/>
</dbReference>
<dbReference type="SMART" id="SM00487">
    <property type="entry name" value="DEXDc"/>
    <property type="match status" value="1"/>
</dbReference>
<dbReference type="InterPro" id="IPR018973">
    <property type="entry name" value="MZB"/>
</dbReference>
<dbReference type="Pfam" id="PF00271">
    <property type="entry name" value="Helicase_C"/>
    <property type="match status" value="1"/>
</dbReference>
<sequence>MDVFELHRKLVADYRQFTESFVGIRDPRIREAVERDLAEGGQWPDAWLSINPLFEPGGSVDALVKGQLLHPECSKIFRTGKDAEGAPGVPISFHRHQREAIEVATTGRSFVLTTGTGSGKSLGYIVPIVDHILRARAAGDTERRTRAVIVYPMNALANSQRKELEKFLQAGYGPEASPATFARYTGQESEEERHRILRDRPDIILTNYVMLDLLLTRDKERGNFLNATRDLRFLVLDELHTYRGRQGADVALLVRRVRDACEARSLQCIGTSATMSNEGDHLERRKDVARVASRIFGGPEDVAPEHVIGETLRRATRGPDPSPAQLTEAVLRAPDRLTRDYDDLAEDPLAIWIENTFGLRDQAGHLERQRPITLADAAVGLAALVNLDEDTCRAAIEDMLRAGAKAKAPDTHRPLFAFRLHQFVSKGDTVYVSLEPEATRYATRRYQRVVQGDRGKLLLPLSFCRECGQEYLAVSRTMRAGQVAYEPRHDHESDDDQTADGYLYVSTAAPWPADPVTDGRLPDSWLVRDESGIHVTDNRRRYLPVPVTVALDGTEMGYGGAESESSAAGDHGTEPPEGLRAAFVPAPFLFCLNPECKVSYEQVRGRDFAKLASLDSEGRSSAMTVISASIVRSLRSQPPGEEMPREAQKLLTFVDNRQDASLQAGHFNDFVQVTHLRGALVKALSDAGPAGLRYDTLAQRVTDALALPVESYAGRAEVRFSHQRENVTSALRAVVELLLYQDLQGSWRVTMPGLEQTGLLVFDYPALGEIAAAEDLWETGHAALADAAPEQREQLLRLVLDEMRRNLAVDVEVLSRTGFERVRSRSDQWLTGPWALSESHPEPRPAAVFPTPARPGGYRSDVHFTGRSMLGRYLRAPSCFPHLSDRLTVDDAQLVIRRLLEALCEADLITESVPRSETGTPGYRVKASSLLWLPSDGSEGMRDLLRRRHGATAPRVNAFFRGLYADLAHSLAGLQAAEHTAQVPTPVREEREARFSSGQLPLLYCSPTMELGVDIKSLNTVAMRNVPPTPANYAQRSGRAGRSGEPALVTTYCATGNAHDQYYFRRSHLMVQGRVAPPRLDLANEDLVRSHIQAIWLAETGADLHSSLPEVLDLADSMRGYPVREEIWAQMLDPAPGRRAEERARNVLASVPDLDSSSWWSPRWLEDVVRNAARGFDRACDRWRNLYRGALAEQEEQNRRVLDQSLSPQSREQAARRRREAENQLKLLRNEDSQRLGHNFSDFYTYRYFASEGFLPGYSFPRLPLAAYIPGSRKARGAGAEGDYLQRPRFLAINEFGPGALIYHEGARYEVKRVQLPIAEPGEIDTEAARLCRHCGYFHEQQAGTDLCDNCGEALTGLIPNLMRLTTVVTERRERISSDEEERRRAGFELETAYRFNAHGDRPARLDAQILLDGQKLADLAYGDTASLRVINKGRRRRKDKARVGYRIDTATGRWLPDKQAEALESDEGESFADADISRPVVPFVEDRRNILLLRLAEPVDEITATTLRFALERGVEAVFQLEDSELTSIALPDPDNRARMLFTESAEGGAGVLRRLQAEPDALATAAAEALRIVHTDPDTGEDAPAAAGLPEPCELGCYDCLLSYGNQSEHRLIDRTKVIGLLRGIARATVRGTGGTASPADRLIMLKEDSESELERAFLDFLADRELRVPDEAQVPLIQLAARPDFVYRLAGADVAVFVDGPHHDRPTQQQRDEEAEDRLMDAGWLVVRFGHTDNWQKIVDRYPNVFGSGGAR</sequence>
<dbReference type="GO" id="GO:0005524">
    <property type="term" value="F:ATP binding"/>
    <property type="evidence" value="ECO:0007669"/>
    <property type="project" value="UniProtKB-KW"/>
</dbReference>
<dbReference type="STRING" id="1352936.M878_19400"/>
<organism evidence="6 7">
    <name type="scientific">Streptomyces roseochromogenus subsp. oscitans DS 12.976</name>
    <dbReference type="NCBI Taxonomy" id="1352936"/>
    <lineage>
        <taxon>Bacteria</taxon>
        <taxon>Bacillati</taxon>
        <taxon>Actinomycetota</taxon>
        <taxon>Actinomycetes</taxon>
        <taxon>Kitasatosporales</taxon>
        <taxon>Streptomycetaceae</taxon>
        <taxon>Streptomyces</taxon>
    </lineage>
</organism>
<dbReference type="SUPFAM" id="SSF52980">
    <property type="entry name" value="Restriction endonuclease-like"/>
    <property type="match status" value="1"/>
</dbReference>
<feature type="region of interest" description="Disordered" evidence="3">
    <location>
        <begin position="1198"/>
        <end position="1219"/>
    </location>
</feature>
<evidence type="ECO:0000259" key="4">
    <source>
        <dbReference type="PROSITE" id="PS51192"/>
    </source>
</evidence>
<keyword evidence="1" id="KW-0547">Nucleotide-binding</keyword>
<dbReference type="HOGENOM" id="CLU_001338_1_1_11"/>
<dbReference type="InterPro" id="IPR014001">
    <property type="entry name" value="Helicase_ATP-bd"/>
</dbReference>
<dbReference type="SUPFAM" id="SSF52540">
    <property type="entry name" value="P-loop containing nucleoside triphosphate hydrolases"/>
    <property type="match status" value="2"/>
</dbReference>
<evidence type="ECO:0000259" key="5">
    <source>
        <dbReference type="PROSITE" id="PS51194"/>
    </source>
</evidence>
<dbReference type="CDD" id="cd17923">
    <property type="entry name" value="DEXHc_Hrq1-like"/>
    <property type="match status" value="1"/>
</dbReference>
<dbReference type="Gene3D" id="3.40.50.300">
    <property type="entry name" value="P-loop containing nucleotide triphosphate hydrolases"/>
    <property type="match status" value="2"/>
</dbReference>
<reference evidence="6 7" key="1">
    <citation type="journal article" date="2014" name="Genome Announc.">
        <title>Draft Genome Sequence of Streptomyces roseochromogenes subsp. oscitans DS 12.976, Producer of the Aminocoumarin Antibiotic Clorobiocin.</title>
        <authorList>
            <person name="Ruckert C."/>
            <person name="Kalinowski J."/>
            <person name="Heide L."/>
            <person name="Apel A.K."/>
        </authorList>
    </citation>
    <scope>NUCLEOTIDE SEQUENCE [LARGE SCALE GENOMIC DNA]</scope>
    <source>
        <strain evidence="6 7">DS 12.976</strain>
    </source>
</reference>
<dbReference type="GO" id="GO:0004386">
    <property type="term" value="F:helicase activity"/>
    <property type="evidence" value="ECO:0007669"/>
    <property type="project" value="UniProtKB-KW"/>
</dbReference>
<dbReference type="SMART" id="SM00490">
    <property type="entry name" value="HELICc"/>
    <property type="match status" value="1"/>
</dbReference>
<feature type="domain" description="Helicase C-terminal" evidence="5">
    <location>
        <begin position="940"/>
        <end position="1088"/>
    </location>
</feature>
<dbReference type="PATRIC" id="fig|1352936.5.peg.4068"/>
<comment type="caution">
    <text evidence="6">The sequence shown here is derived from an EMBL/GenBank/DDBJ whole genome shotgun (WGS) entry which is preliminary data.</text>
</comment>
<keyword evidence="2" id="KW-0067">ATP-binding</keyword>
<evidence type="ECO:0000313" key="6">
    <source>
        <dbReference type="EMBL" id="EST29921.1"/>
    </source>
</evidence>
<keyword evidence="6" id="KW-0347">Helicase</keyword>
<dbReference type="PROSITE" id="PS51194">
    <property type="entry name" value="HELICASE_CTER"/>
    <property type="match status" value="1"/>
</dbReference>
<name>V6KEQ0_STRRC</name>
<accession>V6KEQ0</accession>
<dbReference type="GO" id="GO:0003677">
    <property type="term" value="F:DNA binding"/>
    <property type="evidence" value="ECO:0007669"/>
    <property type="project" value="TreeGrafter"/>
</dbReference>
<dbReference type="InterPro" id="IPR011335">
    <property type="entry name" value="Restrct_endonuc-II-like"/>
</dbReference>
<keyword evidence="6" id="KW-0378">Hydrolase</keyword>
<dbReference type="InterPro" id="IPR011545">
    <property type="entry name" value="DEAD/DEAH_box_helicase_dom"/>
</dbReference>
<dbReference type="PANTHER" id="PTHR47962:SF5">
    <property type="entry name" value="ATP-DEPENDENT HELICASE LHR-RELATED"/>
    <property type="match status" value="1"/>
</dbReference>
<dbReference type="GO" id="GO:0016887">
    <property type="term" value="F:ATP hydrolysis activity"/>
    <property type="evidence" value="ECO:0007669"/>
    <property type="project" value="TreeGrafter"/>
</dbReference>
<dbReference type="RefSeq" id="WP_023547818.1">
    <property type="nucleotide sequence ID" value="NZ_CM002285.1"/>
</dbReference>
<dbReference type="PROSITE" id="PS51192">
    <property type="entry name" value="HELICASE_ATP_BIND_1"/>
    <property type="match status" value="1"/>
</dbReference>
<dbReference type="OrthoDB" id="3197455at2"/>
<evidence type="ECO:0000256" key="3">
    <source>
        <dbReference type="SAM" id="MobiDB-lite"/>
    </source>
</evidence>
<evidence type="ECO:0000313" key="7">
    <source>
        <dbReference type="Proteomes" id="UP000017984"/>
    </source>
</evidence>
<dbReference type="InterPro" id="IPR052511">
    <property type="entry name" value="ATP-dep_Helicase"/>
</dbReference>